<dbReference type="PANTHER" id="PTHR10587">
    <property type="entry name" value="GLYCOSYL TRANSFERASE-RELATED"/>
    <property type="match status" value="1"/>
</dbReference>
<dbReference type="InterPro" id="IPR002509">
    <property type="entry name" value="NODB_dom"/>
</dbReference>
<keyword evidence="2" id="KW-0378">Hydrolase</keyword>
<evidence type="ECO:0000256" key="3">
    <source>
        <dbReference type="SAM" id="MobiDB-lite"/>
    </source>
</evidence>
<dbReference type="Gene3D" id="3.20.20.370">
    <property type="entry name" value="Glycoside hydrolase/deacetylase"/>
    <property type="match status" value="1"/>
</dbReference>
<dbReference type="Pfam" id="PF01522">
    <property type="entry name" value="Polysacc_deac_1"/>
    <property type="match status" value="1"/>
</dbReference>
<dbReference type="PANTHER" id="PTHR10587:SF133">
    <property type="entry name" value="CHITIN DEACETYLASE 1-RELATED"/>
    <property type="match status" value="1"/>
</dbReference>
<feature type="region of interest" description="Disordered" evidence="3">
    <location>
        <begin position="39"/>
        <end position="64"/>
    </location>
</feature>
<organism evidence="5">
    <name type="scientific">Paenibacillus sp. SYP-B3998</name>
    <dbReference type="NCBI Taxonomy" id="2678564"/>
    <lineage>
        <taxon>Bacteria</taxon>
        <taxon>Bacillati</taxon>
        <taxon>Bacillota</taxon>
        <taxon>Bacilli</taxon>
        <taxon>Bacillales</taxon>
        <taxon>Paenibacillaceae</taxon>
        <taxon>Paenibacillus</taxon>
    </lineage>
</organism>
<dbReference type="GO" id="GO:0016810">
    <property type="term" value="F:hydrolase activity, acting on carbon-nitrogen (but not peptide) bonds"/>
    <property type="evidence" value="ECO:0007669"/>
    <property type="project" value="InterPro"/>
</dbReference>
<accession>A0A6G4A5F7</accession>
<evidence type="ECO:0000259" key="4">
    <source>
        <dbReference type="PROSITE" id="PS51677"/>
    </source>
</evidence>
<name>A0A6G4A5F7_9BACL</name>
<dbReference type="GO" id="GO:0005975">
    <property type="term" value="P:carbohydrate metabolic process"/>
    <property type="evidence" value="ECO:0007669"/>
    <property type="project" value="InterPro"/>
</dbReference>
<keyword evidence="1" id="KW-0479">Metal-binding</keyword>
<evidence type="ECO:0000256" key="1">
    <source>
        <dbReference type="ARBA" id="ARBA00022723"/>
    </source>
</evidence>
<evidence type="ECO:0000256" key="2">
    <source>
        <dbReference type="ARBA" id="ARBA00022801"/>
    </source>
</evidence>
<dbReference type="InterPro" id="IPR011330">
    <property type="entry name" value="Glyco_hydro/deAcase_b/a-brl"/>
</dbReference>
<protein>
    <submittedName>
        <fullName evidence="5">Polysaccharide deacetylase family protein</fullName>
    </submittedName>
</protein>
<dbReference type="EMBL" id="JAAIKC010000013">
    <property type="protein sequence ID" value="NEW09039.1"/>
    <property type="molecule type" value="Genomic_DNA"/>
</dbReference>
<evidence type="ECO:0000313" key="5">
    <source>
        <dbReference type="EMBL" id="NEW09039.1"/>
    </source>
</evidence>
<dbReference type="InterPro" id="IPR050248">
    <property type="entry name" value="Polysacc_deacetylase_ArnD"/>
</dbReference>
<dbReference type="PROSITE" id="PS51677">
    <property type="entry name" value="NODB"/>
    <property type="match status" value="1"/>
</dbReference>
<dbReference type="GO" id="GO:0046872">
    <property type="term" value="F:metal ion binding"/>
    <property type="evidence" value="ECO:0007669"/>
    <property type="project" value="UniProtKB-KW"/>
</dbReference>
<dbReference type="CDD" id="cd10917">
    <property type="entry name" value="CE4_NodB_like_6s_7s"/>
    <property type="match status" value="1"/>
</dbReference>
<gene>
    <name evidence="5" type="ORF">GK047_23970</name>
</gene>
<dbReference type="GO" id="GO:0016020">
    <property type="term" value="C:membrane"/>
    <property type="evidence" value="ECO:0007669"/>
    <property type="project" value="TreeGrafter"/>
</dbReference>
<dbReference type="SUPFAM" id="SSF88713">
    <property type="entry name" value="Glycoside hydrolase/deacetylase"/>
    <property type="match status" value="1"/>
</dbReference>
<sequence>MTRARSFLRLRYVLLVLVVALVYGQHTEKSMINIKPQTAANEGETKGEKTQVKQTQVKANPKRQTKEKQVALTFDDGPDTKYTVEILDILKKKKVKATFFVVGYQVERNPKVLASIVKEGHALGNHTWSHKDLTKLNDRQIMSEIVKANNAIQNITGEVPKYIRTPYGAVSKKVTAVAEQAGQKNVLWNVDTKDWTGATPKEMMKNVKANIKPGGIILMHSFGGKKGDLSNTIKCLPMMIDYLQDQGYSFVTIPELKSNQR</sequence>
<comment type="caution">
    <text evidence="5">The sequence shown here is derived from an EMBL/GenBank/DDBJ whole genome shotgun (WGS) entry which is preliminary data.</text>
</comment>
<reference evidence="5" key="1">
    <citation type="submission" date="2020-02" db="EMBL/GenBank/DDBJ databases">
        <authorList>
            <person name="Shen X.-R."/>
            <person name="Zhang Y.-X."/>
        </authorList>
    </citation>
    <scope>NUCLEOTIDE SEQUENCE</scope>
    <source>
        <strain evidence="5">SYP-B3998</strain>
    </source>
</reference>
<dbReference type="AlphaFoldDB" id="A0A6G4A5F7"/>
<feature type="domain" description="NodB homology" evidence="4">
    <location>
        <begin position="68"/>
        <end position="251"/>
    </location>
</feature>
<proteinExistence type="predicted"/>